<feature type="non-terminal residue" evidence="2">
    <location>
        <position position="337"/>
    </location>
</feature>
<proteinExistence type="predicted"/>
<protein>
    <submittedName>
        <fullName evidence="2">Uncharacterized protein</fullName>
    </submittedName>
</protein>
<name>A0A9X3P7Z3_9ACTN</name>
<feature type="compositionally biased region" description="Gly residues" evidence="1">
    <location>
        <begin position="309"/>
        <end position="337"/>
    </location>
</feature>
<dbReference type="Proteomes" id="UP001146067">
    <property type="component" value="Unassembled WGS sequence"/>
</dbReference>
<evidence type="ECO:0000313" key="2">
    <source>
        <dbReference type="EMBL" id="MDA1359784.1"/>
    </source>
</evidence>
<feature type="region of interest" description="Disordered" evidence="1">
    <location>
        <begin position="275"/>
        <end position="337"/>
    </location>
</feature>
<evidence type="ECO:0000256" key="1">
    <source>
        <dbReference type="SAM" id="MobiDB-lite"/>
    </source>
</evidence>
<sequence>MMRYQHQPQPPFHESLASTWTELAALVREADYDQIRGLYLHRKPGTDEGHLEVRFLGEVLEALAESESGDIEADFAQLIDRIRTGAVTVDVADLVGLAITVRDEERRIMVDAVFTDGTTHATTAHPEGPIESTIHVENSGNEENAVAAAMVGLLDAVIGDRHEQVTSALQDALALCLRNGFQAAIGIWEQEPGVYQARPYPDLGQGLIAASQAGASLEAALKRAAKDLRSRQQRKPKRPPAGFGWIRYDGSGHGAASITGIAVLDGWVYFGSSRGTAPVPGRWRGSRRPHAAGRRWRSARPRASTATAGKGGGGGGGAPPPGGGGAGGGGGGPGPPR</sequence>
<dbReference type="EMBL" id="JAPZVP010000006">
    <property type="protein sequence ID" value="MDA1359784.1"/>
    <property type="molecule type" value="Genomic_DNA"/>
</dbReference>
<evidence type="ECO:0000313" key="3">
    <source>
        <dbReference type="Proteomes" id="UP001146067"/>
    </source>
</evidence>
<organism evidence="2 3">
    <name type="scientific">Glycomyces luteolus</name>
    <dbReference type="NCBI Taxonomy" id="2670330"/>
    <lineage>
        <taxon>Bacteria</taxon>
        <taxon>Bacillati</taxon>
        <taxon>Actinomycetota</taxon>
        <taxon>Actinomycetes</taxon>
        <taxon>Glycomycetales</taxon>
        <taxon>Glycomycetaceae</taxon>
        <taxon>Glycomyces</taxon>
    </lineage>
</organism>
<comment type="caution">
    <text evidence="2">The sequence shown here is derived from an EMBL/GenBank/DDBJ whole genome shotgun (WGS) entry which is preliminary data.</text>
</comment>
<gene>
    <name evidence="2" type="ORF">O1R50_09130</name>
</gene>
<accession>A0A9X3P7Z3</accession>
<dbReference type="AlphaFoldDB" id="A0A9X3P7Z3"/>
<feature type="compositionally biased region" description="Basic residues" evidence="1">
    <location>
        <begin position="284"/>
        <end position="300"/>
    </location>
</feature>
<keyword evidence="3" id="KW-1185">Reference proteome</keyword>
<reference evidence="2" key="1">
    <citation type="submission" date="2022-12" db="EMBL/GenBank/DDBJ databases">
        <title>Gycomyces niveus sp.nov.,a novel actinomycete isolated from soil in Shouguan.</title>
        <authorList>
            <person name="Yang X."/>
        </authorList>
    </citation>
    <scope>NUCLEOTIDE SEQUENCE</scope>
    <source>
        <strain evidence="2">NEAU-A15</strain>
    </source>
</reference>